<proteinExistence type="predicted"/>
<evidence type="ECO:0000313" key="1">
    <source>
        <dbReference type="EMBL" id="MFC0531325.1"/>
    </source>
</evidence>
<keyword evidence="2" id="KW-1185">Reference proteome</keyword>
<dbReference type="InterPro" id="IPR011044">
    <property type="entry name" value="Quino_amine_DH_bsu"/>
</dbReference>
<name>A0ABV6M9C4_9ACTN</name>
<organism evidence="1 2">
    <name type="scientific">Phytohabitans kaempferiae</name>
    <dbReference type="NCBI Taxonomy" id="1620943"/>
    <lineage>
        <taxon>Bacteria</taxon>
        <taxon>Bacillati</taxon>
        <taxon>Actinomycetota</taxon>
        <taxon>Actinomycetes</taxon>
        <taxon>Micromonosporales</taxon>
        <taxon>Micromonosporaceae</taxon>
    </lineage>
</organism>
<reference evidence="1 2" key="1">
    <citation type="submission" date="2024-09" db="EMBL/GenBank/DDBJ databases">
        <authorList>
            <person name="Sun Q."/>
            <person name="Mori K."/>
        </authorList>
    </citation>
    <scope>NUCLEOTIDE SEQUENCE [LARGE SCALE GENOMIC DNA]</scope>
    <source>
        <strain evidence="1 2">TBRC 3947</strain>
    </source>
</reference>
<dbReference type="Proteomes" id="UP001589867">
    <property type="component" value="Unassembled WGS sequence"/>
</dbReference>
<protein>
    <submittedName>
        <fullName evidence="1">Uncharacterized protein</fullName>
    </submittedName>
</protein>
<gene>
    <name evidence="1" type="ORF">ACFFIA_27145</name>
</gene>
<sequence>MIRFAATRWRLPITMNPINWAYGTSLVPIPDTTSVLMSLPSGGRPRWCVVDLVTGQMTGGTGMPGHLRAAAFPTPGRGDDRPWVLGTHGLGRLELAPKSTITEVTRKGIGTYPSTLLPLGDGLLGIGHRHGRSLLLVSTSDGAPVIRLKVAGPDIAYPLSDQRIRILGPHHAQATDVDVTTVKVVARHQMPYGKHVHHANSAVTALLGERAGYENAGGVWHIVPRRVAVLDPQSLTTGREAPAPPDAVEVLGSDQDDRLVITNHHGLVLLDPATLAPAATYQLSRRIRGAALCPGRNLAALLGGDDQDDALHMVTW</sequence>
<dbReference type="EMBL" id="JBHLUH010000058">
    <property type="protein sequence ID" value="MFC0531325.1"/>
    <property type="molecule type" value="Genomic_DNA"/>
</dbReference>
<evidence type="ECO:0000313" key="2">
    <source>
        <dbReference type="Proteomes" id="UP001589867"/>
    </source>
</evidence>
<accession>A0ABV6M9C4</accession>
<dbReference type="SUPFAM" id="SSF50969">
    <property type="entry name" value="YVTN repeat-like/Quinoprotein amine dehydrogenase"/>
    <property type="match status" value="1"/>
</dbReference>
<dbReference type="RefSeq" id="WP_377255551.1">
    <property type="nucleotide sequence ID" value="NZ_JBHLUH010000058.1"/>
</dbReference>
<comment type="caution">
    <text evidence="1">The sequence shown here is derived from an EMBL/GenBank/DDBJ whole genome shotgun (WGS) entry which is preliminary data.</text>
</comment>